<dbReference type="OrthoDB" id="434521at2759"/>
<dbReference type="EMBL" id="CAJNDS010002535">
    <property type="protein sequence ID" value="CAE7515685.1"/>
    <property type="molecule type" value="Genomic_DNA"/>
</dbReference>
<gene>
    <name evidence="2" type="primary">bath-40</name>
    <name evidence="2" type="ORF">SNAT2548_LOCUS28864</name>
</gene>
<organism evidence="2 3">
    <name type="scientific">Symbiodinium natans</name>
    <dbReference type="NCBI Taxonomy" id="878477"/>
    <lineage>
        <taxon>Eukaryota</taxon>
        <taxon>Sar</taxon>
        <taxon>Alveolata</taxon>
        <taxon>Dinophyceae</taxon>
        <taxon>Suessiales</taxon>
        <taxon>Symbiodiniaceae</taxon>
        <taxon>Symbiodinium</taxon>
    </lineage>
</organism>
<sequence>MPSQGRRLVLIALCLQNVTHLDKQSARTLRELGFNLPDAEPPIRAALPAVRPQRLMFVELCCGSAGLSFAFRSLGFQVLAIDRASNRHRPLVHCVHLDLRLDSSWTYLTRLVQARQVLLVHVAPREVPWQGRHASQCLRSEASPDGLPGLPPAWQSKVDSANAVYRRTSAFCMWLCEQRSQNPEFMTHFCVENPASSYMWLLPDFVALRSKCFEVSYDSCMHGGDQAKRQVLWTSMRELGTLARQCDNSHTHRQSPTAEAEYPEACCSRYAAAAALALGASHTMPASPRISNESARAAAHRQPRTSRAIVLVDEYQYQVTVPLPSGQELAEQEEKLHASLHPSVAIVLKGKRLLLLDRIAKSLDWPDKNLHSDLTHGFRLVGEERPSGVFPLDPKPAETSVEGLMEEAALLKPLLWEKISQSPDGPHDQALFDITHAECHEKRWLEPPRTWSELEGHFQGSWVPVEQRQKLRPIDDLAENGVNSAFAPCDKLTLRAVDEIVWTACFLMRTLIGRKEVHVQLSSGGVLAGPLHSFWTGDKARARPLVKTVDLKAAYKQLPLSPLDHRLCVVSVRRPLDRQVVGYVSKTLPFGAAASVTAFNRVARLLQRILQEARIMASNYFDDYPILEMTALASSCDKTVHNILSLLGFEWASDKEEDFAQSASLLGVTLDLTDPALGHVKVANREEKCAEVSSAIDAVLAKGVLRASEVASLFGRIQFMEGQLLGRLGRLALMELRSLCSASGELRLGKFERAAFCNLRDRMMSGPARAVPTSPPEGCVCVYTDGACEFQSGRPLCTIGGILYHRVDGKWNTRFFACEMPPELVQSWSDAGKRHLIGPVELYAVVTARKVWRSFLNSARALFFVDHSGVHAACVSGTSRDSV</sequence>
<dbReference type="Pfam" id="PF00078">
    <property type="entry name" value="RVT_1"/>
    <property type="match status" value="1"/>
</dbReference>
<feature type="domain" description="Reverse transcriptase" evidence="1">
    <location>
        <begin position="544"/>
        <end position="670"/>
    </location>
</feature>
<dbReference type="Gene3D" id="3.30.70.270">
    <property type="match status" value="1"/>
</dbReference>
<proteinExistence type="predicted"/>
<dbReference type="PANTHER" id="PTHR33050:SF7">
    <property type="entry name" value="RIBONUCLEASE H"/>
    <property type="match status" value="1"/>
</dbReference>
<comment type="caution">
    <text evidence="2">The sequence shown here is derived from an EMBL/GenBank/DDBJ whole genome shotgun (WGS) entry which is preliminary data.</text>
</comment>
<dbReference type="Gene3D" id="3.10.10.10">
    <property type="entry name" value="HIV Type 1 Reverse Transcriptase, subunit A, domain 1"/>
    <property type="match status" value="1"/>
</dbReference>
<protein>
    <submittedName>
        <fullName evidence="2">Bath-40 protein</fullName>
    </submittedName>
</protein>
<dbReference type="AlphaFoldDB" id="A0A812T8V4"/>
<name>A0A812T8V4_9DINO</name>
<keyword evidence="3" id="KW-1185">Reference proteome</keyword>
<evidence type="ECO:0000313" key="3">
    <source>
        <dbReference type="Proteomes" id="UP000604046"/>
    </source>
</evidence>
<evidence type="ECO:0000259" key="1">
    <source>
        <dbReference type="Pfam" id="PF00078"/>
    </source>
</evidence>
<dbReference type="InterPro" id="IPR043502">
    <property type="entry name" value="DNA/RNA_pol_sf"/>
</dbReference>
<dbReference type="InterPro" id="IPR043128">
    <property type="entry name" value="Rev_trsase/Diguanyl_cyclase"/>
</dbReference>
<evidence type="ECO:0000313" key="2">
    <source>
        <dbReference type="EMBL" id="CAE7515685.1"/>
    </source>
</evidence>
<dbReference type="Proteomes" id="UP000604046">
    <property type="component" value="Unassembled WGS sequence"/>
</dbReference>
<dbReference type="InterPro" id="IPR052055">
    <property type="entry name" value="Hepadnavirus_pol/RT"/>
</dbReference>
<dbReference type="PANTHER" id="PTHR33050">
    <property type="entry name" value="REVERSE TRANSCRIPTASE DOMAIN-CONTAINING PROTEIN"/>
    <property type="match status" value="1"/>
</dbReference>
<dbReference type="SUPFAM" id="SSF56672">
    <property type="entry name" value="DNA/RNA polymerases"/>
    <property type="match status" value="1"/>
</dbReference>
<reference evidence="2" key="1">
    <citation type="submission" date="2021-02" db="EMBL/GenBank/DDBJ databases">
        <authorList>
            <person name="Dougan E. K."/>
            <person name="Rhodes N."/>
            <person name="Thang M."/>
            <person name="Chan C."/>
        </authorList>
    </citation>
    <scope>NUCLEOTIDE SEQUENCE</scope>
</reference>
<dbReference type="InterPro" id="IPR000477">
    <property type="entry name" value="RT_dom"/>
</dbReference>
<accession>A0A812T8V4</accession>